<reference evidence="3 4" key="1">
    <citation type="submission" date="2025-04" db="UniProtKB">
        <authorList>
            <consortium name="RefSeq"/>
        </authorList>
    </citation>
    <scope>IDENTIFICATION</scope>
</reference>
<evidence type="ECO:0000313" key="4">
    <source>
        <dbReference type="RefSeq" id="XP_029306198.1"/>
    </source>
</evidence>
<evidence type="ECO:0000313" key="3">
    <source>
        <dbReference type="RefSeq" id="XP_029306190.1"/>
    </source>
</evidence>
<keyword evidence="2" id="KW-1185">Reference proteome</keyword>
<dbReference type="GeneID" id="115020356"/>
<dbReference type="OrthoDB" id="8960680at2759"/>
<dbReference type="Pfam" id="PF07686">
    <property type="entry name" value="V-set"/>
    <property type="match status" value="1"/>
</dbReference>
<name>A0A6J2R818_COTGO</name>
<dbReference type="Gene3D" id="2.60.40.10">
    <property type="entry name" value="Immunoglobulins"/>
    <property type="match status" value="1"/>
</dbReference>
<organism evidence="2 5">
    <name type="scientific">Cottoperca gobio</name>
    <name type="common">Frogmouth</name>
    <name type="synonym">Aphritis gobio</name>
    <dbReference type="NCBI Taxonomy" id="56716"/>
    <lineage>
        <taxon>Eukaryota</taxon>
        <taxon>Metazoa</taxon>
        <taxon>Chordata</taxon>
        <taxon>Craniata</taxon>
        <taxon>Vertebrata</taxon>
        <taxon>Euteleostomi</taxon>
        <taxon>Actinopterygii</taxon>
        <taxon>Neopterygii</taxon>
        <taxon>Teleostei</taxon>
        <taxon>Neoteleostei</taxon>
        <taxon>Acanthomorphata</taxon>
        <taxon>Eupercaria</taxon>
        <taxon>Perciformes</taxon>
        <taxon>Notothenioidei</taxon>
        <taxon>Bovichtidae</taxon>
        <taxon>Cottoperca</taxon>
    </lineage>
</organism>
<evidence type="ECO:0000313" key="2">
    <source>
        <dbReference type="Proteomes" id="UP000504630"/>
    </source>
</evidence>
<dbReference type="RefSeq" id="XP_029306206.1">
    <property type="nucleotide sequence ID" value="XM_029450346.1"/>
</dbReference>
<dbReference type="AlphaFoldDB" id="A0A6J2R818"/>
<dbReference type="InterPro" id="IPR036179">
    <property type="entry name" value="Ig-like_dom_sf"/>
</dbReference>
<dbReference type="RefSeq" id="XP_029306198.1">
    <property type="nucleotide sequence ID" value="XM_029450338.1"/>
</dbReference>
<dbReference type="Proteomes" id="UP000504630">
    <property type="component" value="Chromosome 2"/>
</dbReference>
<evidence type="ECO:0000259" key="1">
    <source>
        <dbReference type="Pfam" id="PF07686"/>
    </source>
</evidence>
<sequence>MVNDMELRTTDGGRDRAQFWEAFPPVQRFNWSVLQDVKPVVRLPNNNYGTLATSSDYRRIHTTLLHVMASSSFLEQKLERCLRTQKAFIVLVMVFGLLLQQKKLRIKDLRRTEVKTIGSGSDVTTICSNTTRITITLLVCRIRTERSGDECRLLYEHGGGFESECDSRFSLMMENQTVFLHLTSLTPVDSGNYTCECTHSGNHYSPSEYHCRRG</sequence>
<proteinExistence type="predicted"/>
<dbReference type="InterPro" id="IPR013106">
    <property type="entry name" value="Ig_V-set"/>
</dbReference>
<dbReference type="KEGG" id="cgob:115020356"/>
<accession>A0A6J2R818</accession>
<feature type="domain" description="Immunoglobulin V-set" evidence="1">
    <location>
        <begin position="119"/>
        <end position="209"/>
    </location>
</feature>
<gene>
    <name evidence="3 4 5" type="primary">LOC115020356</name>
</gene>
<dbReference type="SUPFAM" id="SSF48726">
    <property type="entry name" value="Immunoglobulin"/>
    <property type="match status" value="1"/>
</dbReference>
<protein>
    <submittedName>
        <fullName evidence="3 4">Uncharacterized protein LOC115020356</fullName>
    </submittedName>
</protein>
<evidence type="ECO:0000313" key="5">
    <source>
        <dbReference type="RefSeq" id="XP_029306206.1"/>
    </source>
</evidence>
<dbReference type="RefSeq" id="XP_029306190.1">
    <property type="nucleotide sequence ID" value="XM_029450330.1"/>
</dbReference>
<dbReference type="InterPro" id="IPR013783">
    <property type="entry name" value="Ig-like_fold"/>
</dbReference>